<dbReference type="Proteomes" id="UP001519887">
    <property type="component" value="Unassembled WGS sequence"/>
</dbReference>
<evidence type="ECO:0000313" key="3">
    <source>
        <dbReference type="Proteomes" id="UP001519887"/>
    </source>
</evidence>
<dbReference type="InterPro" id="IPR018247">
    <property type="entry name" value="EF_Hand_1_Ca_BS"/>
</dbReference>
<dbReference type="SUPFAM" id="SSF63446">
    <property type="entry name" value="Type I dockerin domain"/>
    <property type="match status" value="1"/>
</dbReference>
<sequence length="114" mass="11804">MRLFNRAPVIHIFLAFVIFAAVLWMPLCPSLFAADAVSTEDSADAAGLEKSNPAAAASSADLNGDGRLGIGDLGIMAASYGRTSADPDWQQHAKADLNGDGIVDIADLTSLASQ</sequence>
<feature type="region of interest" description="Disordered" evidence="1">
    <location>
        <begin position="43"/>
        <end position="64"/>
    </location>
</feature>
<protein>
    <recommendedName>
        <fullName evidence="4">Dockerin domain-containing protein</fullName>
    </recommendedName>
</protein>
<dbReference type="CDD" id="cd14254">
    <property type="entry name" value="Dockerin_II"/>
    <property type="match status" value="1"/>
</dbReference>
<dbReference type="InterPro" id="IPR036439">
    <property type="entry name" value="Dockerin_dom_sf"/>
</dbReference>
<feature type="non-terminal residue" evidence="2">
    <location>
        <position position="114"/>
    </location>
</feature>
<dbReference type="Pfam" id="PF00404">
    <property type="entry name" value="Dockerin_1"/>
    <property type="match status" value="1"/>
</dbReference>
<evidence type="ECO:0000256" key="1">
    <source>
        <dbReference type="SAM" id="MobiDB-lite"/>
    </source>
</evidence>
<evidence type="ECO:0000313" key="2">
    <source>
        <dbReference type="EMBL" id="MBW7460760.1"/>
    </source>
</evidence>
<dbReference type="InterPro" id="IPR002105">
    <property type="entry name" value="Dockerin_1_rpt"/>
</dbReference>
<evidence type="ECO:0008006" key="4">
    <source>
        <dbReference type="Google" id="ProtNLM"/>
    </source>
</evidence>
<organism evidence="2 3">
    <name type="scientific">Paenibacillus sepulcri</name>
    <dbReference type="NCBI Taxonomy" id="359917"/>
    <lineage>
        <taxon>Bacteria</taxon>
        <taxon>Bacillati</taxon>
        <taxon>Bacillota</taxon>
        <taxon>Bacilli</taxon>
        <taxon>Bacillales</taxon>
        <taxon>Paenibacillaceae</taxon>
        <taxon>Paenibacillus</taxon>
    </lineage>
</organism>
<dbReference type="PROSITE" id="PS00018">
    <property type="entry name" value="EF_HAND_1"/>
    <property type="match status" value="1"/>
</dbReference>
<comment type="caution">
    <text evidence="2">The sequence shown here is derived from an EMBL/GenBank/DDBJ whole genome shotgun (WGS) entry which is preliminary data.</text>
</comment>
<gene>
    <name evidence="2" type="ORF">K0U00_42515</name>
</gene>
<reference evidence="2 3" key="1">
    <citation type="submission" date="2021-07" db="EMBL/GenBank/DDBJ databases">
        <title>Paenibacillus radiodurans sp. nov., isolated from the southeastern edge of Tengger Desert.</title>
        <authorList>
            <person name="Zhang G."/>
        </authorList>
    </citation>
    <scope>NUCLEOTIDE SEQUENCE [LARGE SCALE GENOMIC DNA]</scope>
    <source>
        <strain evidence="2 3">CCM 7311</strain>
    </source>
</reference>
<dbReference type="Gene3D" id="1.10.1330.10">
    <property type="entry name" value="Dockerin domain"/>
    <property type="match status" value="1"/>
</dbReference>
<keyword evidence="3" id="KW-1185">Reference proteome</keyword>
<proteinExistence type="predicted"/>
<name>A0ABS7CJ85_9BACL</name>
<accession>A0ABS7CJ85</accession>
<dbReference type="EMBL" id="JAHZIK010002442">
    <property type="protein sequence ID" value="MBW7460760.1"/>
    <property type="molecule type" value="Genomic_DNA"/>
</dbReference>